<organism evidence="1 2">
    <name type="scientific">Rhodoferax potami</name>
    <dbReference type="NCBI Taxonomy" id="3068338"/>
    <lineage>
        <taxon>Bacteria</taxon>
        <taxon>Pseudomonadati</taxon>
        <taxon>Pseudomonadota</taxon>
        <taxon>Betaproteobacteria</taxon>
        <taxon>Burkholderiales</taxon>
        <taxon>Comamonadaceae</taxon>
        <taxon>Rhodoferax</taxon>
    </lineage>
</organism>
<comment type="caution">
    <text evidence="1">The sequence shown here is derived from an EMBL/GenBank/DDBJ whole genome shotgun (WGS) entry which is preliminary data.</text>
</comment>
<name>A0ABU3KJE2_9BURK</name>
<gene>
    <name evidence="1" type="ORF">RAE19_03955</name>
</gene>
<keyword evidence="2" id="KW-1185">Reference proteome</keyword>
<sequence>MHTLIPFAAPAGPQCQDAMPRLELPYLAELLGLLTPTPPVLGNDDSLSPLHERVHAKSLNLPGVDGLLPWAALDARQLGLTRNHGDTGWAWITPCHWQINADHVAMDHPDTLALDAHEIDALREAMQPYFAEDGITLHSLNHSTWLAHGEILCDLPTASLARACGAKVDRWMPRVAQARSLRRLQNEMQMLLYRHPVNDARAAQRRLTVNSFWISGTGTLPSGAVDKSDTMSVQHSLEAAALRDDAHAWVQAWQQLDSSLIALLLRQAKAGQALELTLCGERMAAGFELQNTAWWNRIQRRFTTPSPAELLRTL</sequence>
<dbReference type="EMBL" id="JAVBIK010000001">
    <property type="protein sequence ID" value="MDT7517900.1"/>
    <property type="molecule type" value="Genomic_DNA"/>
</dbReference>
<dbReference type="RefSeq" id="WP_313873697.1">
    <property type="nucleotide sequence ID" value="NZ_JAVBIK010000001.1"/>
</dbReference>
<proteinExistence type="predicted"/>
<accession>A0ABU3KJE2</accession>
<dbReference type="Proteomes" id="UP001321700">
    <property type="component" value="Unassembled WGS sequence"/>
</dbReference>
<evidence type="ECO:0000313" key="2">
    <source>
        <dbReference type="Proteomes" id="UP001321700"/>
    </source>
</evidence>
<reference evidence="1 2" key="1">
    <citation type="submission" date="2023-08" db="EMBL/GenBank/DDBJ databases">
        <title>Rhodoferax potami sp. nov. and Rhodoferax mekongensis sp. nov., isolated from the Mekong River in Thailand.</title>
        <authorList>
            <person name="Kitikhun S."/>
            <person name="Charoenyingcharoen P."/>
            <person name="Siriarchawattana P."/>
            <person name="Likhitrattanapisal S."/>
            <person name="Nilsakha T."/>
            <person name="Chanpet A."/>
            <person name="Rattanawaree P."/>
            <person name="Ingsriswang S."/>
        </authorList>
    </citation>
    <scope>NUCLEOTIDE SEQUENCE [LARGE SCALE GENOMIC DNA]</scope>
    <source>
        <strain evidence="1 2">TBRC 17660</strain>
    </source>
</reference>
<evidence type="ECO:0000313" key="1">
    <source>
        <dbReference type="EMBL" id="MDT7517900.1"/>
    </source>
</evidence>
<protein>
    <submittedName>
        <fullName evidence="1">Phosphoglycerate mutase</fullName>
    </submittedName>
</protein>